<dbReference type="Proteomes" id="UP000027222">
    <property type="component" value="Unassembled WGS sequence"/>
</dbReference>
<dbReference type="AlphaFoldDB" id="A0A067TLN1"/>
<sequence>MCSNGAAQGRPLPSAKLLRRTQSFPNFAGWGFLLDLERLKEHAKGEVPNSTFTDPARLWGARQTRMIALIPELRGKCHDIWPCFRTSGAMQTTFQGEPETVVAIFKCTRRDDKFLPPPESIEKMKELFVSYEFTKEPGWFIGD</sequence>
<dbReference type="EMBL" id="KL142368">
    <property type="protein sequence ID" value="KDR84051.1"/>
    <property type="molecule type" value="Genomic_DNA"/>
</dbReference>
<evidence type="ECO:0000313" key="1">
    <source>
        <dbReference type="EMBL" id="KDR84051.1"/>
    </source>
</evidence>
<name>A0A067TLN1_GALM3</name>
<evidence type="ECO:0000313" key="2">
    <source>
        <dbReference type="Proteomes" id="UP000027222"/>
    </source>
</evidence>
<dbReference type="HOGENOM" id="CLU_1825582_0_0_1"/>
<organism evidence="1 2">
    <name type="scientific">Galerina marginata (strain CBS 339.88)</name>
    <dbReference type="NCBI Taxonomy" id="685588"/>
    <lineage>
        <taxon>Eukaryota</taxon>
        <taxon>Fungi</taxon>
        <taxon>Dikarya</taxon>
        <taxon>Basidiomycota</taxon>
        <taxon>Agaricomycotina</taxon>
        <taxon>Agaricomycetes</taxon>
        <taxon>Agaricomycetidae</taxon>
        <taxon>Agaricales</taxon>
        <taxon>Agaricineae</taxon>
        <taxon>Strophariaceae</taxon>
        <taxon>Galerina</taxon>
    </lineage>
</organism>
<gene>
    <name evidence="1" type="ORF">GALMADRAFT_205819</name>
</gene>
<protein>
    <submittedName>
        <fullName evidence="1">Uncharacterized protein</fullName>
    </submittedName>
</protein>
<proteinExistence type="predicted"/>
<accession>A0A067TLN1</accession>
<keyword evidence="2" id="KW-1185">Reference proteome</keyword>
<reference evidence="2" key="1">
    <citation type="journal article" date="2014" name="Proc. Natl. Acad. Sci. U.S.A.">
        <title>Extensive sampling of basidiomycete genomes demonstrates inadequacy of the white-rot/brown-rot paradigm for wood decay fungi.</title>
        <authorList>
            <person name="Riley R."/>
            <person name="Salamov A.A."/>
            <person name="Brown D.W."/>
            <person name="Nagy L.G."/>
            <person name="Floudas D."/>
            <person name="Held B.W."/>
            <person name="Levasseur A."/>
            <person name="Lombard V."/>
            <person name="Morin E."/>
            <person name="Otillar R."/>
            <person name="Lindquist E.A."/>
            <person name="Sun H."/>
            <person name="LaButti K.M."/>
            <person name="Schmutz J."/>
            <person name="Jabbour D."/>
            <person name="Luo H."/>
            <person name="Baker S.E."/>
            <person name="Pisabarro A.G."/>
            <person name="Walton J.D."/>
            <person name="Blanchette R.A."/>
            <person name="Henrissat B."/>
            <person name="Martin F."/>
            <person name="Cullen D."/>
            <person name="Hibbett D.S."/>
            <person name="Grigoriev I.V."/>
        </authorList>
    </citation>
    <scope>NUCLEOTIDE SEQUENCE [LARGE SCALE GENOMIC DNA]</scope>
    <source>
        <strain evidence="2">CBS 339.88</strain>
    </source>
</reference>
<dbReference type="OrthoDB" id="3045462at2759"/>